<sequence length="544" mass="63341">MPEKIYRTGIYARLSREDNEHGESNSISSQKAICMEYISRHPDLELVEIYDEDDGYSGTNMERPGFQRMLQDMRSGKIDCAISKDLSRFSRNYIEAGNYLEKIFPSLGIRYIAVNDCYDSLAPGSASDAITLPFKNLVNDIYCRDISVKIRTNLEVKRRKGEYVGSFAPYGYQKSTEDKNRLVVDDDAAEIVTMIFGMFKDGFPILRIAQRLNQSGVPTPMEHKRQQGVRFQTAFRRRDVPQWEYNTIARILKNEVYLGNLTQGKRGTPNHKVHDIRLKDEADWIHAEATHEALISPDDFMVVSELLKRDMRAADDSGQHYLFSGFLYCGDCKQGMVRKTVTRSGKKYIYYVCGKHRKEKNCSPHSFSENRLREVVFHAIHDQIETVMHLDQVLAFIERLPLEKRKSFNYEAQIVKVEEEIERYRKLKLRLYEDLADGVITKSEYTEFRNAYTARIEEKSETVERMKKEQAQAATTGMTNRAWVKAFAQFQNISELDRRVLVALVDRIFIYENKAIEIQFKYRDEYELALRYVQEFEERPAAAG</sequence>
<dbReference type="InterPro" id="IPR036162">
    <property type="entry name" value="Resolvase-like_N_sf"/>
</dbReference>
<dbReference type="GO" id="GO:0003677">
    <property type="term" value="F:DNA binding"/>
    <property type="evidence" value="ECO:0007669"/>
    <property type="project" value="InterPro"/>
</dbReference>
<dbReference type="PANTHER" id="PTHR30461">
    <property type="entry name" value="DNA-INVERTASE FROM LAMBDOID PROPHAGE"/>
    <property type="match status" value="1"/>
</dbReference>
<dbReference type="InterPro" id="IPR050639">
    <property type="entry name" value="SSR_resolvase"/>
</dbReference>
<dbReference type="EMBL" id="QSVQ01000002">
    <property type="protein sequence ID" value="RGO54056.1"/>
    <property type="molecule type" value="Genomic_DNA"/>
</dbReference>
<keyword evidence="5" id="KW-1185">Reference proteome</keyword>
<dbReference type="SUPFAM" id="SSF53041">
    <property type="entry name" value="Resolvase-like"/>
    <property type="match status" value="1"/>
</dbReference>
<dbReference type="RefSeq" id="WP_009259818.1">
    <property type="nucleotide sequence ID" value="NZ_QSVQ01000002.1"/>
</dbReference>
<dbReference type="PANTHER" id="PTHR30461:SF23">
    <property type="entry name" value="DNA RECOMBINASE-RELATED"/>
    <property type="match status" value="1"/>
</dbReference>
<feature type="domain" description="Resolvase/invertase-type recombinase catalytic" evidence="2">
    <location>
        <begin position="7"/>
        <end position="161"/>
    </location>
</feature>
<feature type="coiled-coil region" evidence="1">
    <location>
        <begin position="407"/>
        <end position="469"/>
    </location>
</feature>
<dbReference type="Gene3D" id="3.40.50.1390">
    <property type="entry name" value="Resolvase, N-terminal catalytic domain"/>
    <property type="match status" value="1"/>
</dbReference>
<dbReference type="PROSITE" id="PS51736">
    <property type="entry name" value="RECOMBINASES_3"/>
    <property type="match status" value="1"/>
</dbReference>
<evidence type="ECO:0000259" key="2">
    <source>
        <dbReference type="PROSITE" id="PS51736"/>
    </source>
</evidence>
<name>A0A3E5GVL9_9FIRM</name>
<proteinExistence type="predicted"/>
<dbReference type="AlphaFoldDB" id="A0A3E5GVL9"/>
<dbReference type="Proteomes" id="UP000261055">
    <property type="component" value="Unassembled WGS sequence"/>
</dbReference>
<dbReference type="Gene3D" id="3.90.1750.20">
    <property type="entry name" value="Putative Large Serine Recombinase, Chain B, Domain 2"/>
    <property type="match status" value="1"/>
</dbReference>
<dbReference type="Pfam" id="PF00239">
    <property type="entry name" value="Resolvase"/>
    <property type="match status" value="1"/>
</dbReference>
<gene>
    <name evidence="4" type="ORF">DXB12_02860</name>
</gene>
<accession>A0A3E5GVL9</accession>
<dbReference type="SMART" id="SM00857">
    <property type="entry name" value="Resolvase"/>
    <property type="match status" value="1"/>
</dbReference>
<evidence type="ECO:0000256" key="1">
    <source>
        <dbReference type="SAM" id="Coils"/>
    </source>
</evidence>
<organism evidence="4 5">
    <name type="scientific">Dorea formicigenerans</name>
    <dbReference type="NCBI Taxonomy" id="39486"/>
    <lineage>
        <taxon>Bacteria</taxon>
        <taxon>Bacillati</taxon>
        <taxon>Bacillota</taxon>
        <taxon>Clostridia</taxon>
        <taxon>Lachnospirales</taxon>
        <taxon>Lachnospiraceae</taxon>
        <taxon>Dorea</taxon>
    </lineage>
</organism>
<dbReference type="InterPro" id="IPR006119">
    <property type="entry name" value="Resolv_N"/>
</dbReference>
<feature type="domain" description="Recombinase" evidence="3">
    <location>
        <begin position="169"/>
        <end position="313"/>
    </location>
</feature>
<dbReference type="InterPro" id="IPR025827">
    <property type="entry name" value="Zn_ribbon_recom_dom"/>
</dbReference>
<dbReference type="InterPro" id="IPR038109">
    <property type="entry name" value="DNA_bind_recomb_sf"/>
</dbReference>
<dbReference type="PROSITE" id="PS51737">
    <property type="entry name" value="RECOMBINASE_DNA_BIND"/>
    <property type="match status" value="1"/>
</dbReference>
<dbReference type="GO" id="GO:0000150">
    <property type="term" value="F:DNA strand exchange activity"/>
    <property type="evidence" value="ECO:0007669"/>
    <property type="project" value="InterPro"/>
</dbReference>
<evidence type="ECO:0000259" key="3">
    <source>
        <dbReference type="PROSITE" id="PS51737"/>
    </source>
</evidence>
<reference evidence="4 5" key="1">
    <citation type="submission" date="2018-08" db="EMBL/GenBank/DDBJ databases">
        <title>A genome reference for cultivated species of the human gut microbiota.</title>
        <authorList>
            <person name="Zou Y."/>
            <person name="Xue W."/>
            <person name="Luo G."/>
        </authorList>
    </citation>
    <scope>NUCLEOTIDE SEQUENCE [LARGE SCALE GENOMIC DNA]</scope>
    <source>
        <strain evidence="4 5">OM02-12</strain>
    </source>
</reference>
<evidence type="ECO:0000313" key="5">
    <source>
        <dbReference type="Proteomes" id="UP000261055"/>
    </source>
</evidence>
<comment type="caution">
    <text evidence="4">The sequence shown here is derived from an EMBL/GenBank/DDBJ whole genome shotgun (WGS) entry which is preliminary data.</text>
</comment>
<dbReference type="Pfam" id="PF13408">
    <property type="entry name" value="Zn_ribbon_recom"/>
    <property type="match status" value="1"/>
</dbReference>
<protein>
    <submittedName>
        <fullName evidence="4">Recombinase TnpX</fullName>
    </submittedName>
</protein>
<evidence type="ECO:0000313" key="4">
    <source>
        <dbReference type="EMBL" id="RGO54056.1"/>
    </source>
</evidence>
<keyword evidence="1" id="KW-0175">Coiled coil</keyword>
<dbReference type="Pfam" id="PF07508">
    <property type="entry name" value="Recombinase"/>
    <property type="match status" value="1"/>
</dbReference>
<dbReference type="InterPro" id="IPR011109">
    <property type="entry name" value="DNA_bind_recombinase_dom"/>
</dbReference>